<dbReference type="GO" id="GO:0043138">
    <property type="term" value="F:3'-5' DNA helicase activity"/>
    <property type="evidence" value="ECO:0007669"/>
    <property type="project" value="UniProtKB-EC"/>
</dbReference>
<keyword evidence="19" id="KW-1185">Reference proteome</keyword>
<organism evidence="18 19">
    <name type="scientific">Nitrosomonas supralitoralis</name>
    <dbReference type="NCBI Taxonomy" id="2116706"/>
    <lineage>
        <taxon>Bacteria</taxon>
        <taxon>Pseudomonadati</taxon>
        <taxon>Pseudomonadota</taxon>
        <taxon>Betaproteobacteria</taxon>
        <taxon>Nitrosomonadales</taxon>
        <taxon>Nitrosomonadaceae</taxon>
        <taxon>Nitrosomonas</taxon>
    </lineage>
</organism>
<dbReference type="Pfam" id="PF00580">
    <property type="entry name" value="UvrD-helicase"/>
    <property type="match status" value="1"/>
</dbReference>
<evidence type="ECO:0000256" key="2">
    <source>
        <dbReference type="ARBA" id="ARBA00022741"/>
    </source>
</evidence>
<evidence type="ECO:0000256" key="15">
    <source>
        <dbReference type="PROSITE-ProRule" id="PRU00560"/>
    </source>
</evidence>
<dbReference type="Gene3D" id="3.90.320.10">
    <property type="match status" value="1"/>
</dbReference>
<keyword evidence="9" id="KW-0234">DNA repair</keyword>
<reference evidence="18 19" key="1">
    <citation type="submission" date="2018-03" db="EMBL/GenBank/DDBJ databases">
        <title>Draft genome of Nitrosomonas supralitoralis APG5.</title>
        <authorList>
            <person name="Urakawa H."/>
            <person name="Lopez J.V."/>
        </authorList>
    </citation>
    <scope>NUCLEOTIDE SEQUENCE [LARGE SCALE GENOMIC DNA]</scope>
    <source>
        <strain evidence="18 19">APG5</strain>
    </source>
</reference>
<dbReference type="InterPro" id="IPR038726">
    <property type="entry name" value="PDDEXK_AddAB-type"/>
</dbReference>
<evidence type="ECO:0000256" key="5">
    <source>
        <dbReference type="ARBA" id="ARBA00022806"/>
    </source>
</evidence>
<evidence type="ECO:0000256" key="9">
    <source>
        <dbReference type="ARBA" id="ARBA00023204"/>
    </source>
</evidence>
<keyword evidence="5 15" id="KW-0347">Helicase</keyword>
<evidence type="ECO:0000256" key="6">
    <source>
        <dbReference type="ARBA" id="ARBA00022839"/>
    </source>
</evidence>
<dbReference type="PANTHER" id="PTHR11070">
    <property type="entry name" value="UVRD / RECB / PCRA DNA HELICASE FAMILY MEMBER"/>
    <property type="match status" value="1"/>
</dbReference>
<dbReference type="GO" id="GO:0004527">
    <property type="term" value="F:exonuclease activity"/>
    <property type="evidence" value="ECO:0007669"/>
    <property type="project" value="UniProtKB-KW"/>
</dbReference>
<dbReference type="RefSeq" id="WP_106706596.1">
    <property type="nucleotide sequence ID" value="NZ_PXXU01000016.1"/>
</dbReference>
<name>A0A2P7NW26_9PROT</name>
<evidence type="ECO:0000256" key="3">
    <source>
        <dbReference type="ARBA" id="ARBA00022763"/>
    </source>
</evidence>
<evidence type="ECO:0000313" key="18">
    <source>
        <dbReference type="EMBL" id="PSJ17663.1"/>
    </source>
</evidence>
<evidence type="ECO:0000256" key="7">
    <source>
        <dbReference type="ARBA" id="ARBA00022840"/>
    </source>
</evidence>
<evidence type="ECO:0000313" key="19">
    <source>
        <dbReference type="Proteomes" id="UP000241912"/>
    </source>
</evidence>
<protein>
    <recommendedName>
        <fullName evidence="12">DNA 3'-5' helicase</fullName>
        <ecNumber evidence="12">5.6.2.4</ecNumber>
    </recommendedName>
    <alternativeName>
        <fullName evidence="13">DNA 3'-5' helicase II</fullName>
    </alternativeName>
</protein>
<sequence>MLPALTIIPAGAGSGKTYTIQQQLGDWVVEGLIAPERIVAVTFTEAAAAELRERIRAKLLSLGRLEDALKLDQAYISTIHGFGLRLLTEFAFDAGLSPRPRLLNEDEENTLIRLALARTEKADVITSNLLKFGYSYDFNSQKSAEELFRDDLLRIVMLLRSAGWSEESDTYSEFASKWIRERYGITGDGEQLTARLQQVVSRLLEAFPENLAREFGNSATAYKEFQRDYRNLISASTAGVLSADWKLWKELRALRKSKRSGQLPDGYDDLADAVIEAADALPTHPGPLEQAVLHIESLIAAGQEVLVHYAQAKREAGLVDYGDMIAMAAEMLRNRPDVLNTLVQRIDCLVVDEFQDTNPLQFALLWQLKGAGVPTVTVGDLKQAIMGFQGADPRLFDALIRQNQDVAKPLTSNWRSQPNLMHFINAVGPGLFGDEYVPLAPQGAESTQEPIELIDFAVKAKKRQHAVRALSVGDRLKTLLEDSAQPIMDRRTKQRRRLRGGDIAVLCPTHKMLAEYADVLRAQGLRVRLQEDGWYSSRVVQLACQAMAYVANPSDRHAALYLAVTELGSLDLKTALVQLIIDGRIVDPVLARLDVLASNIKDRTLFALVADTFAALSLFDVVSVWPDADQSRANLLRLQAEAGEFMDANREALASGGYHGSGIQSFLAWLNAKVEQKDKNNQPDPRVIDEDAIQLVTWHSSKGREWPVVFVCGMDKSLSPRLPNMVLGYSTFEDLSELIEKAQIEYSPKFSAPESDDQFLGDLGLATELESRRLIYVAITRAREKLVLEWPSYLAGKDGLAYWSILAAETTVSPQAATITVGDTSFPCLIGEGASELPDDFGVGDGTTPVVLATIGRRAIQRGVVPDGLIPDSVVPSGLDSVQSTETARTPLESIRYHEGLELEIELAGTTLGTFLHRCFEVLGVNAELGGKPSTIAGVEISDGDVSNIINSVTSFERWMTDRFSATAVHRELPLLGIDDNGSVVSGTTDLVLETDGGIWIIEHKSDQVDEPELAFNNYRPQLECYATLLRSMGHNVLGMGINWIRRGEVVLQHH</sequence>
<dbReference type="InterPro" id="IPR014016">
    <property type="entry name" value="UvrD-like_ATP-bd"/>
</dbReference>
<evidence type="ECO:0000259" key="16">
    <source>
        <dbReference type="PROSITE" id="PS51198"/>
    </source>
</evidence>
<keyword evidence="7 15" id="KW-0067">ATP-binding</keyword>
<dbReference type="Pfam" id="PF12705">
    <property type="entry name" value="PDDEXK_1"/>
    <property type="match status" value="1"/>
</dbReference>
<comment type="caution">
    <text evidence="18">The sequence shown here is derived from an EMBL/GenBank/DDBJ whole genome shotgun (WGS) entry which is preliminary data.</text>
</comment>
<evidence type="ECO:0000256" key="13">
    <source>
        <dbReference type="ARBA" id="ARBA00034923"/>
    </source>
</evidence>
<dbReference type="PROSITE" id="PS51217">
    <property type="entry name" value="UVRD_HELICASE_CTER"/>
    <property type="match status" value="1"/>
</dbReference>
<evidence type="ECO:0000256" key="11">
    <source>
        <dbReference type="ARBA" id="ARBA00034617"/>
    </source>
</evidence>
<dbReference type="EC" id="5.6.2.4" evidence="12"/>
<dbReference type="GO" id="GO:0005524">
    <property type="term" value="F:ATP binding"/>
    <property type="evidence" value="ECO:0007669"/>
    <property type="project" value="UniProtKB-UniRule"/>
</dbReference>
<dbReference type="EMBL" id="PXXU01000016">
    <property type="protein sequence ID" value="PSJ17663.1"/>
    <property type="molecule type" value="Genomic_DNA"/>
</dbReference>
<feature type="domain" description="UvrD-like helicase C-terminal" evidence="17">
    <location>
        <begin position="418"/>
        <end position="703"/>
    </location>
</feature>
<keyword evidence="8" id="KW-0238">DNA-binding</keyword>
<dbReference type="InterPro" id="IPR014017">
    <property type="entry name" value="DNA_helicase_UvrD-like_C"/>
</dbReference>
<dbReference type="InterPro" id="IPR000212">
    <property type="entry name" value="DNA_helicase_UvrD/REP"/>
</dbReference>
<dbReference type="Gene3D" id="3.40.50.300">
    <property type="entry name" value="P-loop containing nucleotide triphosphate hydrolases"/>
    <property type="match status" value="4"/>
</dbReference>
<evidence type="ECO:0000256" key="12">
    <source>
        <dbReference type="ARBA" id="ARBA00034808"/>
    </source>
</evidence>
<dbReference type="SUPFAM" id="SSF52540">
    <property type="entry name" value="P-loop containing nucleoside triphosphate hydrolases"/>
    <property type="match status" value="1"/>
</dbReference>
<evidence type="ECO:0000256" key="10">
    <source>
        <dbReference type="ARBA" id="ARBA00023235"/>
    </source>
</evidence>
<keyword evidence="3" id="KW-0227">DNA damage</keyword>
<feature type="domain" description="UvrD-like helicase ATP-binding" evidence="16">
    <location>
        <begin position="1"/>
        <end position="417"/>
    </location>
</feature>
<dbReference type="PROSITE" id="PS51198">
    <property type="entry name" value="UVRD_HELICASE_ATP_BIND"/>
    <property type="match status" value="1"/>
</dbReference>
<keyword evidence="10" id="KW-0413">Isomerase</keyword>
<feature type="binding site" evidence="15">
    <location>
        <begin position="10"/>
        <end position="17"/>
    </location>
    <ligand>
        <name>ATP</name>
        <dbReference type="ChEBI" id="CHEBI:30616"/>
    </ligand>
</feature>
<evidence type="ECO:0000256" key="4">
    <source>
        <dbReference type="ARBA" id="ARBA00022801"/>
    </source>
</evidence>
<comment type="catalytic activity">
    <reaction evidence="11">
        <text>Couples ATP hydrolysis with the unwinding of duplex DNA by translocating in the 3'-5' direction.</text>
        <dbReference type="EC" id="5.6.2.4"/>
    </reaction>
</comment>
<keyword evidence="1" id="KW-0540">Nuclease</keyword>
<proteinExistence type="predicted"/>
<dbReference type="Pfam" id="PF13361">
    <property type="entry name" value="UvrD_C"/>
    <property type="match status" value="1"/>
</dbReference>
<dbReference type="InterPro" id="IPR011335">
    <property type="entry name" value="Restrct_endonuc-II-like"/>
</dbReference>
<evidence type="ECO:0000256" key="8">
    <source>
        <dbReference type="ARBA" id="ARBA00023125"/>
    </source>
</evidence>
<dbReference type="GO" id="GO:0000725">
    <property type="term" value="P:recombinational repair"/>
    <property type="evidence" value="ECO:0007669"/>
    <property type="project" value="TreeGrafter"/>
</dbReference>
<accession>A0A2P7NW26</accession>
<dbReference type="InterPro" id="IPR027417">
    <property type="entry name" value="P-loop_NTPase"/>
</dbReference>
<evidence type="ECO:0000259" key="17">
    <source>
        <dbReference type="PROSITE" id="PS51217"/>
    </source>
</evidence>
<dbReference type="SUPFAM" id="SSF52980">
    <property type="entry name" value="Restriction endonuclease-like"/>
    <property type="match status" value="1"/>
</dbReference>
<gene>
    <name evidence="18" type="ORF">C7H79_07105</name>
</gene>
<comment type="catalytic activity">
    <reaction evidence="14">
        <text>ATP + H2O = ADP + phosphate + H(+)</text>
        <dbReference type="Rhea" id="RHEA:13065"/>
        <dbReference type="ChEBI" id="CHEBI:15377"/>
        <dbReference type="ChEBI" id="CHEBI:15378"/>
        <dbReference type="ChEBI" id="CHEBI:30616"/>
        <dbReference type="ChEBI" id="CHEBI:43474"/>
        <dbReference type="ChEBI" id="CHEBI:456216"/>
        <dbReference type="EC" id="5.6.2.4"/>
    </reaction>
</comment>
<evidence type="ECO:0000256" key="14">
    <source>
        <dbReference type="ARBA" id="ARBA00048988"/>
    </source>
</evidence>
<keyword evidence="4 15" id="KW-0378">Hydrolase</keyword>
<dbReference type="PANTHER" id="PTHR11070:SF2">
    <property type="entry name" value="ATP-DEPENDENT DNA HELICASE SRS2"/>
    <property type="match status" value="1"/>
</dbReference>
<dbReference type="GO" id="GO:0003677">
    <property type="term" value="F:DNA binding"/>
    <property type="evidence" value="ECO:0007669"/>
    <property type="project" value="UniProtKB-KW"/>
</dbReference>
<dbReference type="InterPro" id="IPR011604">
    <property type="entry name" value="PDDEXK-like_dom_sf"/>
</dbReference>
<keyword evidence="2 15" id="KW-0547">Nucleotide-binding</keyword>
<keyword evidence="6" id="KW-0269">Exonuclease</keyword>
<dbReference type="AlphaFoldDB" id="A0A2P7NW26"/>
<dbReference type="OrthoDB" id="5905204at2"/>
<dbReference type="Proteomes" id="UP000241912">
    <property type="component" value="Unassembled WGS sequence"/>
</dbReference>
<evidence type="ECO:0000256" key="1">
    <source>
        <dbReference type="ARBA" id="ARBA00022722"/>
    </source>
</evidence>